<dbReference type="PANTHER" id="PTHR36973:SF4">
    <property type="entry name" value="NODULATION PROTEIN"/>
    <property type="match status" value="1"/>
</dbReference>
<dbReference type="GO" id="GO:0008171">
    <property type="term" value="F:O-methyltransferase activity"/>
    <property type="evidence" value="ECO:0007669"/>
    <property type="project" value="TreeGrafter"/>
</dbReference>
<dbReference type="Pfam" id="PF05050">
    <property type="entry name" value="Methyltransf_21"/>
    <property type="match status" value="1"/>
</dbReference>
<reference evidence="3" key="1">
    <citation type="submission" date="2019-04" db="EMBL/GenBank/DDBJ databases">
        <title>Microviridin 1777: A Toxic Chymotrypsin Inhibitor Discovered by a Metabologenomic Approach.</title>
        <authorList>
            <person name="Sieber S."/>
            <person name="Grendelmeier S.M."/>
            <person name="Harris L.A."/>
            <person name="Mitchell D.A."/>
            <person name="Gademann K."/>
        </authorList>
    </citation>
    <scope>NUCLEOTIDE SEQUENCE [LARGE SCALE GENOMIC DNA]</scope>
    <source>
        <strain evidence="3">EAWAG127a</strain>
    </source>
</reference>
<name>A0A5J5LX71_MICAE</name>
<protein>
    <submittedName>
        <fullName evidence="2">FkbM family methyltransferase</fullName>
    </submittedName>
</protein>
<evidence type="ECO:0000313" key="2">
    <source>
        <dbReference type="EMBL" id="KAB0241736.1"/>
    </source>
</evidence>
<dbReference type="PANTHER" id="PTHR36973">
    <property type="entry name" value="SLL1456 PROTEIN-RELATED"/>
    <property type="match status" value="1"/>
</dbReference>
<dbReference type="AlphaFoldDB" id="A0A5J5LX71"/>
<dbReference type="InterPro" id="IPR006342">
    <property type="entry name" value="FkbM_mtfrase"/>
</dbReference>
<dbReference type="Proteomes" id="UP000325636">
    <property type="component" value="Unassembled WGS sequence"/>
</dbReference>
<dbReference type="InterPro" id="IPR053188">
    <property type="entry name" value="FkbM_Methyltransferase"/>
</dbReference>
<dbReference type="SUPFAM" id="SSF53335">
    <property type="entry name" value="S-adenosyl-L-methionine-dependent methyltransferases"/>
    <property type="match status" value="1"/>
</dbReference>
<feature type="domain" description="Methyltransferase FkbM" evidence="1">
    <location>
        <begin position="69"/>
        <end position="223"/>
    </location>
</feature>
<dbReference type="NCBIfam" id="TIGR01444">
    <property type="entry name" value="fkbM_fam"/>
    <property type="match status" value="1"/>
</dbReference>
<dbReference type="EMBL" id="SRLN01000012">
    <property type="protein sequence ID" value="KAB0241736.1"/>
    <property type="molecule type" value="Genomic_DNA"/>
</dbReference>
<accession>A0A5J5LX71</accession>
<gene>
    <name evidence="2" type="ORF">EZJ55_15410</name>
</gene>
<dbReference type="InterPro" id="IPR029063">
    <property type="entry name" value="SAM-dependent_MTases_sf"/>
</dbReference>
<organism evidence="2 3">
    <name type="scientific">Microcystis aeruginosa EAWAG127a</name>
    <dbReference type="NCBI Taxonomy" id="2529855"/>
    <lineage>
        <taxon>Bacteria</taxon>
        <taxon>Bacillati</taxon>
        <taxon>Cyanobacteriota</taxon>
        <taxon>Cyanophyceae</taxon>
        <taxon>Oscillatoriophycideae</taxon>
        <taxon>Chroococcales</taxon>
        <taxon>Microcystaceae</taxon>
        <taxon>Microcystis</taxon>
    </lineage>
</organism>
<dbReference type="GO" id="GO:0032259">
    <property type="term" value="P:methylation"/>
    <property type="evidence" value="ECO:0007669"/>
    <property type="project" value="UniProtKB-KW"/>
</dbReference>
<proteinExistence type="predicted"/>
<dbReference type="Gene3D" id="3.40.50.150">
    <property type="entry name" value="Vaccinia Virus protein VP39"/>
    <property type="match status" value="1"/>
</dbReference>
<evidence type="ECO:0000259" key="1">
    <source>
        <dbReference type="Pfam" id="PF05050"/>
    </source>
</evidence>
<sequence length="265" mass="30779">MEWRRVLKNYITSLVQSIFHSEIQRYGEDKFLLSKKENTAYHVKQAYQFLSDTELKRVLSQYKVDLVLDVGANRGQFARYVRQNIGYEGKIISFEPIKDVFEQTSQLCQIDPLWDIYNLALAEQDGEQEINVSKATELSSFLETNDYSVRFRGSESIDRREKVTKCRLDTFLKREVQNYSALKIFLKMDTQGYDLKVFAGLGDAVGSIVALQSEISVIPIYREMPHLTESINCFEREGFSIVGLFPVSREKSLRVIEYDCLMVRI</sequence>
<keyword evidence="2" id="KW-0489">Methyltransferase</keyword>
<keyword evidence="2" id="KW-0808">Transferase</keyword>
<comment type="caution">
    <text evidence="2">The sequence shown here is derived from an EMBL/GenBank/DDBJ whole genome shotgun (WGS) entry which is preliminary data.</text>
</comment>
<evidence type="ECO:0000313" key="3">
    <source>
        <dbReference type="Proteomes" id="UP000325636"/>
    </source>
</evidence>